<dbReference type="Gene3D" id="3.30.450.70">
    <property type="match status" value="1"/>
</dbReference>
<evidence type="ECO:0000256" key="2">
    <source>
        <dbReference type="ARBA" id="ARBA00022448"/>
    </source>
</evidence>
<dbReference type="CDD" id="cd14825">
    <property type="entry name" value="TRAPPC2_sedlin"/>
    <property type="match status" value="1"/>
</dbReference>
<dbReference type="GO" id="GO:0005783">
    <property type="term" value="C:endoplasmic reticulum"/>
    <property type="evidence" value="ECO:0007669"/>
    <property type="project" value="UniProtKB-SubCell"/>
</dbReference>
<dbReference type="InterPro" id="IPR007233">
    <property type="entry name" value="TRAPPC"/>
</dbReference>
<evidence type="ECO:0000256" key="4">
    <source>
        <dbReference type="ARBA" id="ARBA00022892"/>
    </source>
</evidence>
<dbReference type="AlphaFoldDB" id="A0A4P9Y160"/>
<comment type="subcellular location">
    <subcellularLocation>
        <location evidence="6">Endoplasmic reticulum</location>
    </subcellularLocation>
    <subcellularLocation>
        <location evidence="6">Golgi apparatus</location>
        <location evidence="6">cis-Golgi network</location>
    </subcellularLocation>
    <subcellularLocation>
        <location evidence="1">Golgi apparatus</location>
    </subcellularLocation>
</comment>
<evidence type="ECO:0000256" key="5">
    <source>
        <dbReference type="ARBA" id="ARBA00023034"/>
    </source>
</evidence>
<dbReference type="GO" id="GO:0030008">
    <property type="term" value="C:TRAPP complex"/>
    <property type="evidence" value="ECO:0007669"/>
    <property type="project" value="UniProtKB-UniRule"/>
</dbReference>
<organism evidence="7 8">
    <name type="scientific">Piptocephalis cylindrospora</name>
    <dbReference type="NCBI Taxonomy" id="1907219"/>
    <lineage>
        <taxon>Eukaryota</taxon>
        <taxon>Fungi</taxon>
        <taxon>Fungi incertae sedis</taxon>
        <taxon>Zoopagomycota</taxon>
        <taxon>Zoopagomycotina</taxon>
        <taxon>Zoopagomycetes</taxon>
        <taxon>Zoopagales</taxon>
        <taxon>Piptocephalidaceae</taxon>
        <taxon>Piptocephalis</taxon>
    </lineage>
</organism>
<keyword evidence="5 6" id="KW-0333">Golgi apparatus</keyword>
<evidence type="ECO:0000256" key="6">
    <source>
        <dbReference type="RuleBase" id="RU366065"/>
    </source>
</evidence>
<dbReference type="InterPro" id="IPR011012">
    <property type="entry name" value="Longin-like_dom_sf"/>
</dbReference>
<evidence type="ECO:0000256" key="1">
    <source>
        <dbReference type="ARBA" id="ARBA00004555"/>
    </source>
</evidence>
<dbReference type="GO" id="GO:0006888">
    <property type="term" value="P:endoplasmic reticulum to Golgi vesicle-mediated transport"/>
    <property type="evidence" value="ECO:0007669"/>
    <property type="project" value="UniProtKB-UniRule"/>
</dbReference>
<dbReference type="SMART" id="SM01399">
    <property type="entry name" value="Sybindin"/>
    <property type="match status" value="1"/>
</dbReference>
<keyword evidence="2 6" id="KW-0813">Transport</keyword>
<reference evidence="8" key="1">
    <citation type="journal article" date="2018" name="Nat. Microbiol.">
        <title>Leveraging single-cell genomics to expand the fungal tree of life.</title>
        <authorList>
            <person name="Ahrendt S.R."/>
            <person name="Quandt C.A."/>
            <person name="Ciobanu D."/>
            <person name="Clum A."/>
            <person name="Salamov A."/>
            <person name="Andreopoulos B."/>
            <person name="Cheng J.F."/>
            <person name="Woyke T."/>
            <person name="Pelin A."/>
            <person name="Henrissat B."/>
            <person name="Reynolds N.K."/>
            <person name="Benny G.L."/>
            <person name="Smith M.E."/>
            <person name="James T.Y."/>
            <person name="Grigoriev I.V."/>
        </authorList>
    </citation>
    <scope>NUCLEOTIDE SEQUENCE [LARGE SCALE GENOMIC DNA]</scope>
</reference>
<proteinExistence type="inferred from homology"/>
<keyword evidence="8" id="KW-1185">Reference proteome</keyword>
<dbReference type="GO" id="GO:0005794">
    <property type="term" value="C:Golgi apparatus"/>
    <property type="evidence" value="ECO:0007669"/>
    <property type="project" value="UniProtKB-SubCell"/>
</dbReference>
<name>A0A4P9Y160_9FUNG</name>
<comment type="subunit">
    <text evidence="6">Part of the multisubunit transport protein particle (TRAPP) complex.</text>
</comment>
<keyword evidence="3 6" id="KW-0256">Endoplasmic reticulum</keyword>
<dbReference type="PANTHER" id="PTHR12403">
    <property type="entry name" value="TRAFFICKING PROTEIN PARTICLE COMPLEX SUBUNIT 2"/>
    <property type="match status" value="1"/>
</dbReference>
<dbReference type="Proteomes" id="UP000267251">
    <property type="component" value="Unassembled WGS sequence"/>
</dbReference>
<accession>A0A4P9Y160</accession>
<dbReference type="InterPro" id="IPR006722">
    <property type="entry name" value="Sedlin"/>
</dbReference>
<evidence type="ECO:0000313" key="8">
    <source>
        <dbReference type="Proteomes" id="UP000267251"/>
    </source>
</evidence>
<dbReference type="EMBL" id="KZ988311">
    <property type="protein sequence ID" value="RKP12495.1"/>
    <property type="molecule type" value="Genomic_DNA"/>
</dbReference>
<dbReference type="Pfam" id="PF04628">
    <property type="entry name" value="Sedlin_N"/>
    <property type="match status" value="1"/>
</dbReference>
<sequence>MSFYFVIVGTKDNPVYEAELGPTSYRANPSDKRDNQRHLNQFIAHSSLDIVEEVAWGTQALYLKTVDRFNDKFVSAYLTPGNVKFLLLHDSKSEDGIKGFLTDCHELYIKILLNPFHEPNQPIRSSAFDTKVRLLAKKYL</sequence>
<dbReference type="OrthoDB" id="10252102at2759"/>
<gene>
    <name evidence="7" type="ORF">BJ684DRAFT_11392</name>
</gene>
<evidence type="ECO:0000313" key="7">
    <source>
        <dbReference type="EMBL" id="RKP12495.1"/>
    </source>
</evidence>
<dbReference type="SUPFAM" id="SSF64356">
    <property type="entry name" value="SNARE-like"/>
    <property type="match status" value="1"/>
</dbReference>
<keyword evidence="4 6" id="KW-0931">ER-Golgi transport</keyword>
<comment type="similarity">
    <text evidence="6">Belongs to the TRAPP small subunits family.</text>
</comment>
<evidence type="ECO:0000256" key="3">
    <source>
        <dbReference type="ARBA" id="ARBA00022824"/>
    </source>
</evidence>
<protein>
    <recommendedName>
        <fullName evidence="6">Trafficking protein particle complex subunit</fullName>
    </recommendedName>
</protein>